<comment type="similarity">
    <text evidence="2">Belongs to the major facilitator superfamily. Metabolite:H+ Symporter (MHS) family (TC 2.A.1.6) family.</text>
</comment>
<evidence type="ECO:0000256" key="10">
    <source>
        <dbReference type="ARBA" id="ARBA00039918"/>
    </source>
</evidence>
<evidence type="ECO:0000256" key="3">
    <source>
        <dbReference type="ARBA" id="ARBA00022448"/>
    </source>
</evidence>
<feature type="transmembrane region" description="Helical" evidence="11">
    <location>
        <begin position="121"/>
        <end position="145"/>
    </location>
</feature>
<dbReference type="SUPFAM" id="SSF103473">
    <property type="entry name" value="MFS general substrate transporter"/>
    <property type="match status" value="1"/>
</dbReference>
<evidence type="ECO:0000256" key="6">
    <source>
        <dbReference type="ARBA" id="ARBA00022847"/>
    </source>
</evidence>
<comment type="function">
    <text evidence="9">May be a proton symporter involved in the uptake of osmolytes such as proline and glycine betaine.</text>
</comment>
<dbReference type="Gene3D" id="1.20.1250.20">
    <property type="entry name" value="MFS general substrate transporter like domains"/>
    <property type="match status" value="2"/>
</dbReference>
<dbReference type="PROSITE" id="PS00217">
    <property type="entry name" value="SUGAR_TRANSPORT_2"/>
    <property type="match status" value="1"/>
</dbReference>
<feature type="transmembrane region" description="Helical" evidence="11">
    <location>
        <begin position="336"/>
        <end position="355"/>
    </location>
</feature>
<feature type="transmembrane region" description="Helical" evidence="11">
    <location>
        <begin position="243"/>
        <end position="261"/>
    </location>
</feature>
<feature type="transmembrane region" description="Helical" evidence="11">
    <location>
        <begin position="312"/>
        <end position="330"/>
    </location>
</feature>
<dbReference type="InterPro" id="IPR005829">
    <property type="entry name" value="Sugar_transporter_CS"/>
</dbReference>
<dbReference type="PROSITE" id="PS50850">
    <property type="entry name" value="MFS"/>
    <property type="match status" value="1"/>
</dbReference>
<feature type="transmembrane region" description="Helical" evidence="11">
    <location>
        <begin position="376"/>
        <end position="398"/>
    </location>
</feature>
<keyword evidence="3" id="KW-0813">Transport</keyword>
<evidence type="ECO:0000256" key="9">
    <source>
        <dbReference type="ARBA" id="ARBA00037295"/>
    </source>
</evidence>
<feature type="transmembrane region" description="Helical" evidence="11">
    <location>
        <begin position="91"/>
        <end position="115"/>
    </location>
</feature>
<dbReference type="PANTHER" id="PTHR43045:SF1">
    <property type="entry name" value="SHIKIMATE TRANSPORTER"/>
    <property type="match status" value="1"/>
</dbReference>
<dbReference type="Pfam" id="PF07690">
    <property type="entry name" value="MFS_1"/>
    <property type="match status" value="1"/>
</dbReference>
<evidence type="ECO:0000256" key="5">
    <source>
        <dbReference type="ARBA" id="ARBA00022692"/>
    </source>
</evidence>
<dbReference type="GO" id="GO:0015293">
    <property type="term" value="F:symporter activity"/>
    <property type="evidence" value="ECO:0007669"/>
    <property type="project" value="UniProtKB-KW"/>
</dbReference>
<evidence type="ECO:0000256" key="7">
    <source>
        <dbReference type="ARBA" id="ARBA00022989"/>
    </source>
</evidence>
<dbReference type="FunFam" id="1.20.1250.20:FF:000001">
    <property type="entry name" value="Dicarboxylate MFS transporter"/>
    <property type="match status" value="1"/>
</dbReference>
<keyword evidence="5 11" id="KW-0812">Transmembrane</keyword>
<feature type="transmembrane region" description="Helical" evidence="11">
    <location>
        <begin position="59"/>
        <end position="79"/>
    </location>
</feature>
<gene>
    <name evidence="13" type="ORF">GCM10011519_04680</name>
</gene>
<evidence type="ECO:0000256" key="1">
    <source>
        <dbReference type="ARBA" id="ARBA00004651"/>
    </source>
</evidence>
<evidence type="ECO:0000256" key="4">
    <source>
        <dbReference type="ARBA" id="ARBA00022475"/>
    </source>
</evidence>
<evidence type="ECO:0000259" key="12">
    <source>
        <dbReference type="PROSITE" id="PS50850"/>
    </source>
</evidence>
<dbReference type="CDD" id="cd17369">
    <property type="entry name" value="MFS_ShiA_like"/>
    <property type="match status" value="1"/>
</dbReference>
<feature type="transmembrane region" description="Helical" evidence="11">
    <location>
        <begin position="404"/>
        <end position="424"/>
    </location>
</feature>
<reference evidence="13" key="2">
    <citation type="submission" date="2020-09" db="EMBL/GenBank/DDBJ databases">
        <authorList>
            <person name="Sun Q."/>
            <person name="Zhou Y."/>
        </authorList>
    </citation>
    <scope>NUCLEOTIDE SEQUENCE</scope>
    <source>
        <strain evidence="13">CGMCC 1.16067</strain>
    </source>
</reference>
<evidence type="ECO:0000256" key="8">
    <source>
        <dbReference type="ARBA" id="ARBA00023136"/>
    </source>
</evidence>
<dbReference type="PANTHER" id="PTHR43045">
    <property type="entry name" value="SHIKIMATE TRANSPORTER"/>
    <property type="match status" value="1"/>
</dbReference>
<name>A0A917BAD0_9ACTN</name>
<sequence length="433" mass="45521">MVSASTDHAVAGVSRRRIVVASLVGTSIEFYDFYLYGTAAALVFGRLFFPSASATAGTLAAFATFAAGFVARPVGALLLGHWGDRVGRKRMLVLSLLLMGLSTVAIGLVPAYAAIGVAAPALLVACRVLQGIGLGGEWGGAVLLATEYAPEGRRGLWSAYPQLGPAVGFVAANGLFLVLDGLLGEDAFDAWGWRIPFLLSGVLVAVGYVVRTSIAETPVFTDAMAEVEDRPSVPVLELLRRQWWVLVLSTVSFVLAFTLFYTVTTFALSYGTETLDLPKRPLLLCTLVAAVVMGVATPLLASWSDRVGRRRVCLGAAIGAVVWAYPMFWLIDTGSYPAICLAMSVGLVVFAAIYAPMGAYLPELFATRYRYTGAGIAYSAAGIVGGGVTPLLATAWVSGAGSSWPVSAYVLVVGAVSVVCLLLLTETKDRGLR</sequence>
<evidence type="ECO:0000313" key="14">
    <source>
        <dbReference type="Proteomes" id="UP000649179"/>
    </source>
</evidence>
<accession>A0A917BAD0</accession>
<feature type="transmembrane region" description="Helical" evidence="11">
    <location>
        <begin position="191"/>
        <end position="210"/>
    </location>
</feature>
<keyword evidence="14" id="KW-1185">Reference proteome</keyword>
<evidence type="ECO:0000313" key="13">
    <source>
        <dbReference type="EMBL" id="GGF34268.1"/>
    </source>
</evidence>
<proteinExistence type="inferred from homology"/>
<evidence type="ECO:0000256" key="11">
    <source>
        <dbReference type="SAM" id="Phobius"/>
    </source>
</evidence>
<dbReference type="GO" id="GO:0005886">
    <property type="term" value="C:plasma membrane"/>
    <property type="evidence" value="ECO:0007669"/>
    <property type="project" value="UniProtKB-SubCell"/>
</dbReference>
<feature type="transmembrane region" description="Helical" evidence="11">
    <location>
        <begin position="281"/>
        <end position="300"/>
    </location>
</feature>
<dbReference type="EMBL" id="BMKQ01000001">
    <property type="protein sequence ID" value="GGF34268.1"/>
    <property type="molecule type" value="Genomic_DNA"/>
</dbReference>
<comment type="caution">
    <text evidence="13">The sequence shown here is derived from an EMBL/GenBank/DDBJ whole genome shotgun (WGS) entry which is preliminary data.</text>
</comment>
<protein>
    <recommendedName>
        <fullName evidence="10">Putative proline/betaine transporter</fullName>
    </recommendedName>
</protein>
<dbReference type="AlphaFoldDB" id="A0A917BAD0"/>
<reference evidence="13" key="1">
    <citation type="journal article" date="2014" name="Int. J. Syst. Evol. Microbiol.">
        <title>Complete genome sequence of Corynebacterium casei LMG S-19264T (=DSM 44701T), isolated from a smear-ripened cheese.</title>
        <authorList>
            <consortium name="US DOE Joint Genome Institute (JGI-PGF)"/>
            <person name="Walter F."/>
            <person name="Albersmeier A."/>
            <person name="Kalinowski J."/>
            <person name="Ruckert C."/>
        </authorList>
    </citation>
    <scope>NUCLEOTIDE SEQUENCE</scope>
    <source>
        <strain evidence="13">CGMCC 1.16067</strain>
    </source>
</reference>
<organism evidence="13 14">
    <name type="scientific">Marmoricola endophyticus</name>
    <dbReference type="NCBI Taxonomy" id="2040280"/>
    <lineage>
        <taxon>Bacteria</taxon>
        <taxon>Bacillati</taxon>
        <taxon>Actinomycetota</taxon>
        <taxon>Actinomycetes</taxon>
        <taxon>Propionibacteriales</taxon>
        <taxon>Nocardioidaceae</taxon>
        <taxon>Marmoricola</taxon>
    </lineage>
</organism>
<keyword evidence="8 11" id="KW-0472">Membrane</keyword>
<evidence type="ECO:0000256" key="2">
    <source>
        <dbReference type="ARBA" id="ARBA00008240"/>
    </source>
</evidence>
<dbReference type="Proteomes" id="UP000649179">
    <property type="component" value="Unassembled WGS sequence"/>
</dbReference>
<feature type="domain" description="Major facilitator superfamily (MFS) profile" evidence="12">
    <location>
        <begin position="18"/>
        <end position="432"/>
    </location>
</feature>
<keyword evidence="6" id="KW-0769">Symport</keyword>
<comment type="subcellular location">
    <subcellularLocation>
        <location evidence="1">Cell membrane</location>
        <topology evidence="1">Multi-pass membrane protein</topology>
    </subcellularLocation>
</comment>
<dbReference type="InterPro" id="IPR036259">
    <property type="entry name" value="MFS_trans_sf"/>
</dbReference>
<dbReference type="InterPro" id="IPR020846">
    <property type="entry name" value="MFS_dom"/>
</dbReference>
<dbReference type="InterPro" id="IPR011701">
    <property type="entry name" value="MFS"/>
</dbReference>
<feature type="transmembrane region" description="Helical" evidence="11">
    <location>
        <begin position="157"/>
        <end position="179"/>
    </location>
</feature>
<keyword evidence="4" id="KW-1003">Cell membrane</keyword>
<keyword evidence="7 11" id="KW-1133">Transmembrane helix</keyword>